<name>A0AAV4VQB2_9ARAC</name>
<dbReference type="Proteomes" id="UP001054837">
    <property type="component" value="Unassembled WGS sequence"/>
</dbReference>
<evidence type="ECO:0000313" key="2">
    <source>
        <dbReference type="Proteomes" id="UP001054837"/>
    </source>
</evidence>
<proteinExistence type="predicted"/>
<comment type="caution">
    <text evidence="1">The sequence shown here is derived from an EMBL/GenBank/DDBJ whole genome shotgun (WGS) entry which is preliminary data.</text>
</comment>
<dbReference type="AlphaFoldDB" id="A0AAV4VQB2"/>
<evidence type="ECO:0000313" key="1">
    <source>
        <dbReference type="EMBL" id="GIY72016.1"/>
    </source>
</evidence>
<keyword evidence="2" id="KW-1185">Reference proteome</keyword>
<gene>
    <name evidence="1" type="ORF">CDAR_452401</name>
</gene>
<sequence>MINKSDRVEELKMTHYTSGCDVNFLSKKIKPLLRPHADQAINLSRPSLKAAPGVERMHQSLLPWAMPPRPLGTRFYDHNFREPSPIQFDVRRPIKTTAPTISFSWTASKTLV</sequence>
<accession>A0AAV4VQB2</accession>
<dbReference type="EMBL" id="BPLQ01013429">
    <property type="protein sequence ID" value="GIY72016.1"/>
    <property type="molecule type" value="Genomic_DNA"/>
</dbReference>
<organism evidence="1 2">
    <name type="scientific">Caerostris darwini</name>
    <dbReference type="NCBI Taxonomy" id="1538125"/>
    <lineage>
        <taxon>Eukaryota</taxon>
        <taxon>Metazoa</taxon>
        <taxon>Ecdysozoa</taxon>
        <taxon>Arthropoda</taxon>
        <taxon>Chelicerata</taxon>
        <taxon>Arachnida</taxon>
        <taxon>Araneae</taxon>
        <taxon>Araneomorphae</taxon>
        <taxon>Entelegynae</taxon>
        <taxon>Araneoidea</taxon>
        <taxon>Araneidae</taxon>
        <taxon>Caerostris</taxon>
    </lineage>
</organism>
<reference evidence="1 2" key="1">
    <citation type="submission" date="2021-06" db="EMBL/GenBank/DDBJ databases">
        <title>Caerostris darwini draft genome.</title>
        <authorList>
            <person name="Kono N."/>
            <person name="Arakawa K."/>
        </authorList>
    </citation>
    <scope>NUCLEOTIDE SEQUENCE [LARGE SCALE GENOMIC DNA]</scope>
</reference>
<protein>
    <submittedName>
        <fullName evidence="1">Uncharacterized protein</fullName>
    </submittedName>
</protein>